<feature type="binding site" evidence="9">
    <location>
        <position position="82"/>
    </location>
    <ligand>
        <name>Zn(2+)</name>
        <dbReference type="ChEBI" id="CHEBI:29105"/>
        <label>1</label>
    </ligand>
</feature>
<dbReference type="Proteomes" id="UP000001304">
    <property type="component" value="Chromosome"/>
</dbReference>
<dbReference type="InterPro" id="IPR011650">
    <property type="entry name" value="Peptidase_M20_dimer"/>
</dbReference>
<keyword evidence="2 9" id="KW-0055">Arginine biosynthesis</keyword>
<feature type="binding site" evidence="9">
    <location>
        <position position="117"/>
    </location>
    <ligand>
        <name>Zn(2+)</name>
        <dbReference type="ChEBI" id="CHEBI:29105"/>
        <label>2</label>
    </ligand>
</feature>
<protein>
    <recommendedName>
        <fullName evidence="9">Putative [LysW]-lysine/[LysW]-ornithine hydrolase</fullName>
        <ecNumber evidence="9">3.5.1.130</ecNumber>
        <ecNumber evidence="9">3.5.1.132</ecNumber>
    </recommendedName>
</protein>
<comment type="subcellular location">
    <subcellularLocation>
        <location evidence="9">Cytoplasm</location>
    </subcellularLocation>
</comment>
<evidence type="ECO:0000259" key="10">
    <source>
        <dbReference type="Pfam" id="PF07687"/>
    </source>
</evidence>
<dbReference type="UniPathway" id="UPA00068"/>
<dbReference type="InterPro" id="IPR010175">
    <property type="entry name" value="LysK"/>
</dbReference>
<dbReference type="AlphaFoldDB" id="E0SS90"/>
<dbReference type="GO" id="GO:0019878">
    <property type="term" value="P:lysine biosynthetic process via aminoadipic acid"/>
    <property type="evidence" value="ECO:0007669"/>
    <property type="project" value="UniProtKB-UniRule"/>
</dbReference>
<evidence type="ECO:0000256" key="3">
    <source>
        <dbReference type="ARBA" id="ARBA00022605"/>
    </source>
</evidence>
<dbReference type="GO" id="GO:0008270">
    <property type="term" value="F:zinc ion binding"/>
    <property type="evidence" value="ECO:0007669"/>
    <property type="project" value="UniProtKB-UniRule"/>
</dbReference>
<keyword evidence="7 9" id="KW-0457">Lysine biosynthesis</keyword>
<comment type="catalytic activity">
    <reaction evidence="9">
        <text>[amino-group carrier protein]-C-terminal-gamma-(L-ornithyl)-L-glutamate + H2O = [amino-group carrier protein]-C-terminal-L-glutamate + L-ornithine</text>
        <dbReference type="Rhea" id="RHEA:52676"/>
        <dbReference type="Rhea" id="RHEA-COMP:9693"/>
        <dbReference type="Rhea" id="RHEA-COMP:13328"/>
        <dbReference type="ChEBI" id="CHEBI:15377"/>
        <dbReference type="ChEBI" id="CHEBI:46911"/>
        <dbReference type="ChEBI" id="CHEBI:78525"/>
        <dbReference type="ChEBI" id="CHEBI:136763"/>
        <dbReference type="EC" id="3.5.1.132"/>
    </reaction>
</comment>
<evidence type="ECO:0000256" key="2">
    <source>
        <dbReference type="ARBA" id="ARBA00022571"/>
    </source>
</evidence>
<proteinExistence type="inferred from homology"/>
<dbReference type="BioCyc" id="IAGG583356:GHAH-1737-MONOMER"/>
<sequence length="351" mass="38917">MLIDILKAYSPTNHEDRAIEVLKNYAYELGYEDIVVDEVGNLIASYGRGPISISFIGHIDTVPGELPVSFNGDVITGRGAVDAKGPLVAMFIGASLAKRFIDFNRFKVYAIAVTGEEGDSRGAKNLVKKGFRSDGAVIGEPSNNSIVVGYRGSIKMKIVCRGIGGHSSSPSIEATACDKVIDIWSRIRDRYRGYRASETSASLIYLRCGEESSSVHPRYGESIIDIRVSVDRSIRDIVDEISQLITISSCEYSILDYTNPVKVSLNNVMVRSMTRAMVKHNIRPRFTYKLGTSDMNIIYPIVTENIVAFGPGRSELSHSDREEISIDEMIKGIYIYRDTINEFINIYSAPR</sequence>
<feature type="binding site" evidence="9">
    <location>
        <position position="140"/>
    </location>
    <ligand>
        <name>Zn(2+)</name>
        <dbReference type="ChEBI" id="CHEBI:29105"/>
        <label>1</label>
    </ligand>
</feature>
<keyword evidence="4 9" id="KW-0479">Metal-binding</keyword>
<evidence type="ECO:0000256" key="5">
    <source>
        <dbReference type="ARBA" id="ARBA00022801"/>
    </source>
</evidence>
<feature type="domain" description="Peptidase M20 dimerisation" evidence="10">
    <location>
        <begin position="149"/>
        <end position="245"/>
    </location>
</feature>
<dbReference type="HOGENOM" id="CLU_021802_2_0_2"/>
<evidence type="ECO:0000313" key="11">
    <source>
        <dbReference type="EMBL" id="ADM28547.1"/>
    </source>
</evidence>
<dbReference type="EC" id="3.5.1.130" evidence="9"/>
<accession>E0SS90</accession>
<dbReference type="STRING" id="583356.Igag_1750"/>
<dbReference type="Gene3D" id="3.40.630.10">
    <property type="entry name" value="Zn peptidases"/>
    <property type="match status" value="1"/>
</dbReference>
<evidence type="ECO:0000256" key="8">
    <source>
        <dbReference type="ARBA" id="ARBA00023285"/>
    </source>
</evidence>
<dbReference type="SUPFAM" id="SSF55031">
    <property type="entry name" value="Bacterial exopeptidase dimerisation domain"/>
    <property type="match status" value="1"/>
</dbReference>
<comment type="pathway">
    <text evidence="9">Amino-acid biosynthesis; L-arginine biosynthesis.</text>
</comment>
<keyword evidence="1 9" id="KW-0963">Cytoplasm</keyword>
<dbReference type="NCBIfam" id="TIGR01902">
    <property type="entry name" value="dapE-lys-deAc"/>
    <property type="match status" value="1"/>
</dbReference>
<comment type="function">
    <text evidence="9">Catalyzes the release of L-lysine from [LysW]-gamma-L-lysine and the release of L-ornithine from [LysW]-L-ornithine.</text>
</comment>
<feature type="binding site" evidence="9">
    <location>
        <position position="58"/>
    </location>
    <ligand>
        <name>Zn(2+)</name>
        <dbReference type="ChEBI" id="CHEBI:29105"/>
        <label>1</label>
    </ligand>
</feature>
<dbReference type="InterPro" id="IPR002933">
    <property type="entry name" value="Peptidase_M20"/>
</dbReference>
<feature type="binding site" evidence="9">
    <location>
        <position position="82"/>
    </location>
    <ligand>
        <name>Zn(2+)</name>
        <dbReference type="ChEBI" id="CHEBI:29105"/>
        <label>2</label>
    </ligand>
</feature>
<comment type="pathway">
    <text evidence="9">Amino-acid biosynthesis; L-lysine biosynthesis via AAA pathway; L-lysine from L-alpha-aminoadipate (Thermus route): step 5/5.</text>
</comment>
<dbReference type="KEGG" id="iag:Igag_1750"/>
<dbReference type="Pfam" id="PF07687">
    <property type="entry name" value="M20_dimer"/>
    <property type="match status" value="1"/>
</dbReference>
<comment type="catalytic activity">
    <reaction evidence="9">
        <text>[amino-group carrier protein]-C-terminal-gamma-(L-lysyl)-L-glutamate + H2O = [amino-group carrier protein]-C-terminal-L-glutamate + L-lysine</text>
        <dbReference type="Rhea" id="RHEA:48684"/>
        <dbReference type="Rhea" id="RHEA-COMP:9693"/>
        <dbReference type="Rhea" id="RHEA-COMP:9715"/>
        <dbReference type="ChEBI" id="CHEBI:15377"/>
        <dbReference type="ChEBI" id="CHEBI:32551"/>
        <dbReference type="ChEBI" id="CHEBI:78525"/>
        <dbReference type="ChEBI" id="CHEBI:78526"/>
        <dbReference type="EC" id="3.5.1.130"/>
    </reaction>
</comment>
<evidence type="ECO:0000256" key="6">
    <source>
        <dbReference type="ARBA" id="ARBA00022833"/>
    </source>
</evidence>
<dbReference type="InterPro" id="IPR036264">
    <property type="entry name" value="Bact_exopeptidase_dim_dom"/>
</dbReference>
<comment type="cofactor">
    <cofactor evidence="9">
        <name>Zn(2+)</name>
        <dbReference type="ChEBI" id="CHEBI:29105"/>
    </cofactor>
    <cofactor evidence="9">
        <name>Co(2+)</name>
        <dbReference type="ChEBI" id="CHEBI:48828"/>
    </cofactor>
    <text evidence="9">Binds 2 Zn(2+) or Co(2+) ions per subunit.</text>
</comment>
<dbReference type="EC" id="3.5.1.132" evidence="9"/>
<keyword evidence="3 9" id="KW-0028">Amino-acid biosynthesis</keyword>
<keyword evidence="8 9" id="KW-0170">Cobalt</keyword>
<dbReference type="HAMAP" id="MF_01120">
    <property type="entry name" value="LysK"/>
    <property type="match status" value="1"/>
</dbReference>
<dbReference type="SUPFAM" id="SSF53187">
    <property type="entry name" value="Zn-dependent exopeptidases"/>
    <property type="match status" value="1"/>
</dbReference>
<dbReference type="EMBL" id="CP002098">
    <property type="protein sequence ID" value="ADM28547.1"/>
    <property type="molecule type" value="Genomic_DNA"/>
</dbReference>
<evidence type="ECO:0000256" key="1">
    <source>
        <dbReference type="ARBA" id="ARBA00022490"/>
    </source>
</evidence>
<dbReference type="Pfam" id="PF01546">
    <property type="entry name" value="Peptidase_M20"/>
    <property type="match status" value="1"/>
</dbReference>
<dbReference type="GO" id="GO:0005737">
    <property type="term" value="C:cytoplasm"/>
    <property type="evidence" value="ECO:0007669"/>
    <property type="project" value="UniProtKB-SubCell"/>
</dbReference>
<gene>
    <name evidence="9" type="primary">lysK</name>
    <name evidence="11" type="ordered locus">Igag_1750</name>
</gene>
<keyword evidence="12" id="KW-1185">Reference proteome</keyword>
<dbReference type="PANTHER" id="PTHR43808">
    <property type="entry name" value="ACETYLORNITHINE DEACETYLASE"/>
    <property type="match status" value="1"/>
</dbReference>
<feature type="active site" description="Proton acceptor" evidence="9">
    <location>
        <position position="116"/>
    </location>
</feature>
<comment type="similarity">
    <text evidence="9">Belongs to the peptidase M20A family. LysK subfamily.</text>
</comment>
<evidence type="ECO:0000256" key="7">
    <source>
        <dbReference type="ARBA" id="ARBA00023154"/>
    </source>
</evidence>
<keyword evidence="6 9" id="KW-0862">Zinc</keyword>
<feature type="binding site" evidence="9">
    <location>
        <position position="318"/>
    </location>
    <ligand>
        <name>Zn(2+)</name>
        <dbReference type="ChEBI" id="CHEBI:29105"/>
        <label>2</label>
    </ligand>
</feature>
<reference evidence="11 12" key="1">
    <citation type="journal article" date="2010" name="Stand. Genomic Sci.">
        <title>Complete genome sequence of Ignisphaera aggregans type strain (AQ1.S1).</title>
        <authorList>
            <person name="Goker M."/>
            <person name="Held B."/>
            <person name="Lapidus A."/>
            <person name="Nolan M."/>
            <person name="Spring S."/>
            <person name="Yasawong M."/>
            <person name="Lucas S."/>
            <person name="Glavina Del Rio T."/>
            <person name="Tice H."/>
            <person name="Cheng J.F."/>
            <person name="Goodwin L."/>
            <person name="Tapia R."/>
            <person name="Pitluck S."/>
            <person name="Liolios K."/>
            <person name="Ivanova N."/>
            <person name="Mavromatis K."/>
            <person name="Mikhailova N."/>
            <person name="Pati A."/>
            <person name="Chen A."/>
            <person name="Palaniappan K."/>
            <person name="Brambilla E."/>
            <person name="Land M."/>
            <person name="Hauser L."/>
            <person name="Chang Y.J."/>
            <person name="Jeffries C.D."/>
            <person name="Brettin T."/>
            <person name="Detter J.C."/>
            <person name="Han C."/>
            <person name="Rohde M."/>
            <person name="Sikorski J."/>
            <person name="Woyke T."/>
            <person name="Bristow J."/>
            <person name="Eisen J.A."/>
            <person name="Markowitz V."/>
            <person name="Hugenholtz P."/>
            <person name="Kyrpides N.C."/>
            <person name="Klenk H.P."/>
        </authorList>
    </citation>
    <scope>NUCLEOTIDE SEQUENCE [LARGE SCALE GENOMIC DNA]</scope>
    <source>
        <strain evidence="12">DSM 17230 / JCM 13409 / AQ1.S1</strain>
    </source>
</reference>
<dbReference type="InterPro" id="IPR050072">
    <property type="entry name" value="Peptidase_M20A"/>
</dbReference>
<evidence type="ECO:0000256" key="4">
    <source>
        <dbReference type="ARBA" id="ARBA00022723"/>
    </source>
</evidence>
<keyword evidence="5 9" id="KW-0378">Hydrolase</keyword>
<dbReference type="GO" id="GO:0042450">
    <property type="term" value="P:L-arginine biosynthetic process via ornithine"/>
    <property type="evidence" value="ECO:0007669"/>
    <property type="project" value="UniProtKB-UniRule"/>
</dbReference>
<evidence type="ECO:0000256" key="9">
    <source>
        <dbReference type="HAMAP-Rule" id="MF_01120"/>
    </source>
</evidence>
<organism evidence="11 12">
    <name type="scientific">Ignisphaera aggregans (strain DSM 17230 / JCM 13409 / AQ1.S1)</name>
    <dbReference type="NCBI Taxonomy" id="583356"/>
    <lineage>
        <taxon>Archaea</taxon>
        <taxon>Thermoproteota</taxon>
        <taxon>Thermoprotei</taxon>
        <taxon>Desulfurococcales</taxon>
        <taxon>Desulfurococcaceae</taxon>
        <taxon>Ignisphaera</taxon>
    </lineage>
</organism>
<dbReference type="Gene3D" id="3.30.70.360">
    <property type="match status" value="1"/>
</dbReference>
<evidence type="ECO:0000313" key="12">
    <source>
        <dbReference type="Proteomes" id="UP000001304"/>
    </source>
</evidence>
<dbReference type="GO" id="GO:0016811">
    <property type="term" value="F:hydrolase activity, acting on carbon-nitrogen (but not peptide) bonds, in linear amides"/>
    <property type="evidence" value="ECO:0007669"/>
    <property type="project" value="UniProtKB-UniRule"/>
</dbReference>
<dbReference type="GO" id="GO:0050897">
    <property type="term" value="F:cobalt ion binding"/>
    <property type="evidence" value="ECO:0007669"/>
    <property type="project" value="UniProtKB-UniRule"/>
</dbReference>
<dbReference type="PANTHER" id="PTHR43808:SF28">
    <property type="entry name" value="[LYSW]-LYSINE_[LYSW]-ORNITHINE HYDROLASE"/>
    <property type="match status" value="1"/>
</dbReference>
<name>E0SS90_IGNAA</name>
<dbReference type="UniPathway" id="UPA00033">
    <property type="reaction ID" value="UER00039"/>
</dbReference>
<feature type="active site" evidence="9">
    <location>
        <position position="60"/>
    </location>
</feature>